<protein>
    <submittedName>
        <fullName evidence="1">Uncharacterized protein</fullName>
    </submittedName>
</protein>
<accession>A0ACC2GGT3</accession>
<name>A0ACC2GGT3_DALPE</name>
<comment type="caution">
    <text evidence="1">The sequence shown here is derived from an EMBL/GenBank/DDBJ whole genome shotgun (WGS) entry which is preliminary data.</text>
</comment>
<sequence>MEPRAEESPHQHQARKYVTHALEDQKKIYTDWANHYLVKSGRKRLIKDLQRDVTDGVLLSEIIQVVANEKIEDINGYPKSRTQMVENVNTCLGFLAAKGVNIHGLCAEEIRNGNLKAILGLFFSLSRYKQQQQKGLKQQSSPPEHSTQPGHSPHGSPGPPHTHCSMSSGHKAESDVLSSLSPKASTAQNKGLKFSVAHRKSSRLPGPTTRAPASGCEGRNPRVASGNRRSQSFNHYDKPRPSNGDPERNAAASALMTEHCAPPGGSNGSSLSSVYQPNAGNSSKTWRSRSLNTKHSATSSMLSVKQEPPTRQPSAIHPEIPHKVITQKSMLEKLKLFNSKGGSKAVGVLTDIPTAQEKRMKDVHSPAVDLLEETAGSYQPPSVTLASPKLALKGIAQRTFSRALTPRKSSLKTGEKEKQKARPTERDKSREGGSKTGSVTEQEEPRDESFASDAAEPKRNTKLTSFIPKGNKTGRKESSSSAAHSGIPKPGFKPGKTSSGRDGERPRSLRAGGSGGLSVHKGQLDHRSSCCRLASEGRSHRHHAVPPGGTAASNTSSIQLPQPLQQYNHPNTATVAPFMYRSQPDVTGENVTMEATGSTEGHRERAAFNKSAHSSLEDLAGE</sequence>
<gene>
    <name evidence="1" type="ORF">DPEC_G00162970</name>
</gene>
<keyword evidence="2" id="KW-1185">Reference proteome</keyword>
<reference evidence="1" key="1">
    <citation type="submission" date="2021-05" db="EMBL/GenBank/DDBJ databases">
        <authorList>
            <person name="Pan Q."/>
            <person name="Jouanno E."/>
            <person name="Zahm M."/>
            <person name="Klopp C."/>
            <person name="Cabau C."/>
            <person name="Louis A."/>
            <person name="Berthelot C."/>
            <person name="Parey E."/>
            <person name="Roest Crollius H."/>
            <person name="Montfort J."/>
            <person name="Robinson-Rechavi M."/>
            <person name="Bouchez O."/>
            <person name="Lampietro C."/>
            <person name="Lopez Roques C."/>
            <person name="Donnadieu C."/>
            <person name="Postlethwait J."/>
            <person name="Bobe J."/>
            <person name="Dillon D."/>
            <person name="Chandos A."/>
            <person name="von Hippel F."/>
            <person name="Guiguen Y."/>
        </authorList>
    </citation>
    <scope>NUCLEOTIDE SEQUENCE</scope>
    <source>
        <strain evidence="1">YG-Jan2019</strain>
    </source>
</reference>
<dbReference type="Proteomes" id="UP001157502">
    <property type="component" value="Chromosome 13"/>
</dbReference>
<evidence type="ECO:0000313" key="1">
    <source>
        <dbReference type="EMBL" id="KAJ8002822.1"/>
    </source>
</evidence>
<evidence type="ECO:0000313" key="2">
    <source>
        <dbReference type="Proteomes" id="UP001157502"/>
    </source>
</evidence>
<organism evidence="1 2">
    <name type="scientific">Dallia pectoralis</name>
    <name type="common">Alaska blackfish</name>
    <dbReference type="NCBI Taxonomy" id="75939"/>
    <lineage>
        <taxon>Eukaryota</taxon>
        <taxon>Metazoa</taxon>
        <taxon>Chordata</taxon>
        <taxon>Craniata</taxon>
        <taxon>Vertebrata</taxon>
        <taxon>Euteleostomi</taxon>
        <taxon>Actinopterygii</taxon>
        <taxon>Neopterygii</taxon>
        <taxon>Teleostei</taxon>
        <taxon>Protacanthopterygii</taxon>
        <taxon>Esociformes</taxon>
        <taxon>Umbridae</taxon>
        <taxon>Dallia</taxon>
    </lineage>
</organism>
<proteinExistence type="predicted"/>
<dbReference type="EMBL" id="CM055740">
    <property type="protein sequence ID" value="KAJ8002822.1"/>
    <property type="molecule type" value="Genomic_DNA"/>
</dbReference>